<protein>
    <submittedName>
        <fullName evidence="1">Uncharacterized protein</fullName>
    </submittedName>
</protein>
<proteinExistence type="predicted"/>
<dbReference type="AlphaFoldDB" id="A0A131ZUU8"/>
<organism evidence="1 2">
    <name type="scientific">Sarcoptes scabiei</name>
    <name type="common">Itch mite</name>
    <name type="synonym">Acarus scabiei</name>
    <dbReference type="NCBI Taxonomy" id="52283"/>
    <lineage>
        <taxon>Eukaryota</taxon>
        <taxon>Metazoa</taxon>
        <taxon>Ecdysozoa</taxon>
        <taxon>Arthropoda</taxon>
        <taxon>Chelicerata</taxon>
        <taxon>Arachnida</taxon>
        <taxon>Acari</taxon>
        <taxon>Acariformes</taxon>
        <taxon>Sarcoptiformes</taxon>
        <taxon>Astigmata</taxon>
        <taxon>Psoroptidia</taxon>
        <taxon>Sarcoptoidea</taxon>
        <taxon>Sarcoptidae</taxon>
        <taxon>Sarcoptinae</taxon>
        <taxon>Sarcoptes</taxon>
    </lineage>
</organism>
<accession>A0A131ZUU8</accession>
<gene>
    <name evidence="1" type="ORF">QR98_0002510</name>
</gene>
<evidence type="ECO:0000313" key="2">
    <source>
        <dbReference type="Proteomes" id="UP000616769"/>
    </source>
</evidence>
<dbReference type="Proteomes" id="UP000616769">
    <property type="component" value="Unassembled WGS sequence"/>
</dbReference>
<dbReference type="EMBL" id="JXLN01000259">
    <property type="protein sequence ID" value="KPL97273.1"/>
    <property type="molecule type" value="Genomic_DNA"/>
</dbReference>
<name>A0A131ZUU8_SARSC</name>
<dbReference type="VEuPathDB" id="VectorBase:SSCA004136"/>
<comment type="caution">
    <text evidence="1">The sequence shown here is derived from an EMBL/GenBank/DDBJ whole genome shotgun (WGS) entry which is preliminary data.</text>
</comment>
<sequence length="108" mass="12146">MIRLTVLRYFRIESTSNDDLFRLLLKEKILVAFDDPNHYRQNSLIVQENFVYDSNDDGGEEKDDVSDDAAVVVVAVGVGVGVGDEKNGSNRKVSMDLNYSLVRSIMDD</sequence>
<reference evidence="1 2" key="1">
    <citation type="journal article" date="2015" name="Parasit. Vectors">
        <title>Draft genome of the scabies mite.</title>
        <authorList>
            <person name="Rider S.D.Jr."/>
            <person name="Morgan M.S."/>
            <person name="Arlian L.G."/>
        </authorList>
    </citation>
    <scope>NUCLEOTIDE SEQUENCE [LARGE SCALE GENOMIC DNA]</scope>
    <source>
        <strain evidence="1">Arlian Lab</strain>
    </source>
</reference>
<evidence type="ECO:0000313" key="1">
    <source>
        <dbReference type="EMBL" id="KPL97273.1"/>
    </source>
</evidence>